<dbReference type="Proteomes" id="UP001589818">
    <property type="component" value="Unassembled WGS sequence"/>
</dbReference>
<dbReference type="InterPro" id="IPR018077">
    <property type="entry name" value="Glyco_hydro_fam25_subgr"/>
</dbReference>
<dbReference type="EMBL" id="JBHLVF010000011">
    <property type="protein sequence ID" value="MFC0391465.1"/>
    <property type="molecule type" value="Genomic_DNA"/>
</dbReference>
<dbReference type="InterPro" id="IPR002053">
    <property type="entry name" value="Glyco_hydro_25"/>
</dbReference>
<dbReference type="SMART" id="SM00641">
    <property type="entry name" value="Glyco_25"/>
    <property type="match status" value="1"/>
</dbReference>
<dbReference type="InterPro" id="IPR017853">
    <property type="entry name" value="GH"/>
</dbReference>
<gene>
    <name evidence="4" type="ORF">ACFFJ8_08770</name>
</gene>
<sequence length="306" mass="34007">MQAKSTSNVKGIDVSRWQGDIDWDKVKADQIEFAWIKATEGTSIVDPRFAANAVEAAGAGLKTGFYHYAHPELNTPIAEAAHFIETVDHYEVDLPYVLDIEGKAGSIGAAEVTSWAAAWLEEVRLRTGHTVMIYTGAYFAKTYLGKRLAEYPLWVANYGVNKPMGNSTWSSWSVFQYSDSGKVNGIRGDVDLNAMEQSFYDKYNGEQHPAQPEDSIKVVVNNEFAVHGRSINGHVYVPMRKLGDAISVKVDWDNLSKTPLWNGKAVDEYLILNHTVYISVRSAAKLLGGSASWNAGFREVTIRYPY</sequence>
<dbReference type="Gene3D" id="3.20.20.80">
    <property type="entry name" value="Glycosidases"/>
    <property type="match status" value="1"/>
</dbReference>
<evidence type="ECO:0000256" key="1">
    <source>
        <dbReference type="ARBA" id="ARBA00010646"/>
    </source>
</evidence>
<dbReference type="PROSITE" id="PS51904">
    <property type="entry name" value="GLYCOSYL_HYDROL_F25_2"/>
    <property type="match status" value="1"/>
</dbReference>
<reference evidence="4 5" key="1">
    <citation type="submission" date="2024-09" db="EMBL/GenBank/DDBJ databases">
        <authorList>
            <person name="Sun Q."/>
            <person name="Mori K."/>
        </authorList>
    </citation>
    <scope>NUCLEOTIDE SEQUENCE [LARGE SCALE GENOMIC DNA]</scope>
    <source>
        <strain evidence="4 5">CCM 4839</strain>
    </source>
</reference>
<keyword evidence="5" id="KW-1185">Reference proteome</keyword>
<dbReference type="SUPFAM" id="SSF51445">
    <property type="entry name" value="(Trans)glycosidases"/>
    <property type="match status" value="1"/>
</dbReference>
<dbReference type="Pfam" id="PF01183">
    <property type="entry name" value="Glyco_hydro_25"/>
    <property type="match status" value="1"/>
</dbReference>
<dbReference type="PANTHER" id="PTHR34135">
    <property type="entry name" value="LYSOZYME"/>
    <property type="match status" value="1"/>
</dbReference>
<evidence type="ECO:0000313" key="5">
    <source>
        <dbReference type="Proteomes" id="UP001589818"/>
    </source>
</evidence>
<proteinExistence type="inferred from homology"/>
<keyword evidence="2" id="KW-0378">Hydrolase</keyword>
<dbReference type="PANTHER" id="PTHR34135:SF2">
    <property type="entry name" value="LYSOZYME"/>
    <property type="match status" value="1"/>
</dbReference>
<comment type="caution">
    <text evidence="4">The sequence shown here is derived from an EMBL/GenBank/DDBJ whole genome shotgun (WGS) entry which is preliminary data.</text>
</comment>
<organism evidence="4 5">
    <name type="scientific">Paenibacillus mendelii</name>
    <dbReference type="NCBI Taxonomy" id="206163"/>
    <lineage>
        <taxon>Bacteria</taxon>
        <taxon>Bacillati</taxon>
        <taxon>Bacillota</taxon>
        <taxon>Bacilli</taxon>
        <taxon>Bacillales</taxon>
        <taxon>Paenibacillaceae</taxon>
        <taxon>Paenibacillus</taxon>
    </lineage>
</organism>
<evidence type="ECO:0000256" key="3">
    <source>
        <dbReference type="ARBA" id="ARBA00023295"/>
    </source>
</evidence>
<keyword evidence="3" id="KW-0326">Glycosidase</keyword>
<evidence type="ECO:0000256" key="2">
    <source>
        <dbReference type="ARBA" id="ARBA00022801"/>
    </source>
</evidence>
<dbReference type="RefSeq" id="WP_204819874.1">
    <property type="nucleotide sequence ID" value="NZ_JANHOF010000006.1"/>
</dbReference>
<name>A0ABV6J9B8_9BACL</name>
<dbReference type="SUPFAM" id="SSF55383">
    <property type="entry name" value="Copper amine oxidase, domain N"/>
    <property type="match status" value="1"/>
</dbReference>
<evidence type="ECO:0000313" key="4">
    <source>
        <dbReference type="EMBL" id="MFC0391465.1"/>
    </source>
</evidence>
<comment type="similarity">
    <text evidence="1">Belongs to the glycosyl hydrolase 25 family.</text>
</comment>
<dbReference type="InterPro" id="IPR036582">
    <property type="entry name" value="Mao_N_sf"/>
</dbReference>
<dbReference type="CDD" id="cd00599">
    <property type="entry name" value="GH25_muramidase"/>
    <property type="match status" value="1"/>
</dbReference>
<accession>A0ABV6J9B8</accession>
<protein>
    <submittedName>
        <fullName evidence="4">GH25 family lysozyme</fullName>
    </submittedName>
</protein>